<proteinExistence type="inferred from homology"/>
<evidence type="ECO:0000256" key="3">
    <source>
        <dbReference type="ARBA" id="ARBA00023027"/>
    </source>
</evidence>
<evidence type="ECO:0000313" key="4">
    <source>
        <dbReference type="EMBL" id="ANE81459.1"/>
    </source>
</evidence>
<evidence type="ECO:0000256" key="1">
    <source>
        <dbReference type="ARBA" id="ARBA00006484"/>
    </source>
</evidence>
<sequence>MGKLDNKIAVVSGAARGQGRSHAVSLAAEGASIIALDICADLEGNTYPLSRPEDLEETALLVEKEGVRAHTVIVDVRERAAVWQAVEEGVTAFGGGLDIVVANAGICAMGSGQTLQSWSDTVDTDLVGVFNVIQASLPHVNDGASIIATGSLAAQLGSATNQGPGGSAYSFAKQIVARYVNDLSIQVAKRSIRVNAVHPTNVNTAMLHNEGMYKVFRPDLKEPTREDAEASFPAMQAMPVPYIEPADVSAAVVFLASDDARFITGSQLRIDAGGYVKTVPWKG</sequence>
<accession>A0A172UQG3</accession>
<keyword evidence="2" id="KW-0560">Oxidoreductase</keyword>
<dbReference type="InterPro" id="IPR002347">
    <property type="entry name" value="SDR_fam"/>
</dbReference>
<dbReference type="Proteomes" id="UP000077143">
    <property type="component" value="Chromosome"/>
</dbReference>
<dbReference type="InterPro" id="IPR023985">
    <property type="entry name" value="SDR_subfam_1"/>
</dbReference>
<dbReference type="PRINTS" id="PR00081">
    <property type="entry name" value="GDHRDH"/>
</dbReference>
<evidence type="ECO:0000256" key="2">
    <source>
        <dbReference type="ARBA" id="ARBA00023002"/>
    </source>
</evidence>
<organism evidence="4 5">
    <name type="scientific">Mycobacterium adipatum</name>
    <dbReference type="NCBI Taxonomy" id="1682113"/>
    <lineage>
        <taxon>Bacteria</taxon>
        <taxon>Bacillati</taxon>
        <taxon>Actinomycetota</taxon>
        <taxon>Actinomycetes</taxon>
        <taxon>Mycobacteriales</taxon>
        <taxon>Mycobacteriaceae</taxon>
        <taxon>Mycobacterium</taxon>
    </lineage>
</organism>
<keyword evidence="5" id="KW-1185">Reference proteome</keyword>
<dbReference type="GO" id="GO:0016491">
    <property type="term" value="F:oxidoreductase activity"/>
    <property type="evidence" value="ECO:0007669"/>
    <property type="project" value="UniProtKB-KW"/>
</dbReference>
<name>A0A172UQG3_9MYCO</name>
<dbReference type="OrthoDB" id="5173603at2"/>
<dbReference type="Gene3D" id="3.40.50.720">
    <property type="entry name" value="NAD(P)-binding Rossmann-like Domain"/>
    <property type="match status" value="1"/>
</dbReference>
<dbReference type="InterPro" id="IPR036291">
    <property type="entry name" value="NAD(P)-bd_dom_sf"/>
</dbReference>
<dbReference type="KEGG" id="madi:A7U43_21105"/>
<reference evidence="4 5" key="1">
    <citation type="submission" date="2016-05" db="EMBL/GenBank/DDBJ databases">
        <title>Complete genome sequence of a phthalic acid esters degrading Mycobacterium sp. YC-RL4.</title>
        <authorList>
            <person name="Ren L."/>
            <person name="Fan S."/>
            <person name="Ruth N."/>
            <person name="Jia Y."/>
            <person name="Wang J."/>
            <person name="Qiao C."/>
        </authorList>
    </citation>
    <scope>NUCLEOTIDE SEQUENCE [LARGE SCALE GENOMIC DNA]</scope>
    <source>
        <strain evidence="4 5">YC-RL4</strain>
    </source>
</reference>
<keyword evidence="3" id="KW-0520">NAD</keyword>
<comment type="similarity">
    <text evidence="1">Belongs to the short-chain dehydrogenases/reductases (SDR) family.</text>
</comment>
<protein>
    <submittedName>
        <fullName evidence="4">3-ketoacyl-ACP reductase</fullName>
    </submittedName>
</protein>
<dbReference type="PANTHER" id="PTHR24321">
    <property type="entry name" value="DEHYDROGENASES, SHORT CHAIN"/>
    <property type="match status" value="1"/>
</dbReference>
<dbReference type="FunFam" id="3.40.50.720:FF:000084">
    <property type="entry name" value="Short-chain dehydrogenase reductase"/>
    <property type="match status" value="1"/>
</dbReference>
<dbReference type="Pfam" id="PF13561">
    <property type="entry name" value="adh_short_C2"/>
    <property type="match status" value="1"/>
</dbReference>
<gene>
    <name evidence="4" type="ORF">A7U43_21105</name>
</gene>
<dbReference type="NCBIfam" id="TIGR03971">
    <property type="entry name" value="SDR_subfam_1"/>
    <property type="match status" value="1"/>
</dbReference>
<evidence type="ECO:0000313" key="5">
    <source>
        <dbReference type="Proteomes" id="UP000077143"/>
    </source>
</evidence>
<dbReference type="EMBL" id="CP015596">
    <property type="protein sequence ID" value="ANE81459.1"/>
    <property type="molecule type" value="Genomic_DNA"/>
</dbReference>
<dbReference type="STRING" id="1682113.A7U43_21105"/>
<dbReference type="AlphaFoldDB" id="A0A172UQG3"/>
<dbReference type="RefSeq" id="WP_067999104.1">
    <property type="nucleotide sequence ID" value="NZ_CP015596.1"/>
</dbReference>
<dbReference type="SUPFAM" id="SSF51735">
    <property type="entry name" value="NAD(P)-binding Rossmann-fold domains"/>
    <property type="match status" value="1"/>
</dbReference>
<dbReference type="PANTHER" id="PTHR24321:SF8">
    <property type="entry name" value="ESTRADIOL 17-BETA-DEHYDROGENASE 8-RELATED"/>
    <property type="match status" value="1"/>
</dbReference>
<dbReference type="CDD" id="cd05233">
    <property type="entry name" value="SDR_c"/>
    <property type="match status" value="1"/>
</dbReference>